<evidence type="ECO:0000256" key="1">
    <source>
        <dbReference type="ARBA" id="ARBA00022723"/>
    </source>
</evidence>
<feature type="region of interest" description="Disordered" evidence="5">
    <location>
        <begin position="1"/>
        <end position="34"/>
    </location>
</feature>
<keyword evidence="1" id="KW-0479">Metal-binding</keyword>
<evidence type="ECO:0000256" key="4">
    <source>
        <dbReference type="PROSITE-ProRule" id="PRU00228"/>
    </source>
</evidence>
<organism evidence="7 8">
    <name type="scientific">Phanerochaete carnosa (strain HHB-10118-sp)</name>
    <name type="common">White-rot fungus</name>
    <name type="synonym">Peniophora carnosa</name>
    <dbReference type="NCBI Taxonomy" id="650164"/>
    <lineage>
        <taxon>Eukaryota</taxon>
        <taxon>Fungi</taxon>
        <taxon>Dikarya</taxon>
        <taxon>Basidiomycota</taxon>
        <taxon>Agaricomycotina</taxon>
        <taxon>Agaricomycetes</taxon>
        <taxon>Polyporales</taxon>
        <taxon>Phanerochaetaceae</taxon>
        <taxon>Phanerochaete</taxon>
    </lineage>
</organism>
<dbReference type="SMART" id="SM00291">
    <property type="entry name" value="ZnF_ZZ"/>
    <property type="match status" value="2"/>
</dbReference>
<evidence type="ECO:0000256" key="2">
    <source>
        <dbReference type="ARBA" id="ARBA00022771"/>
    </source>
</evidence>
<reference evidence="7 8" key="1">
    <citation type="journal article" date="2012" name="BMC Genomics">
        <title>Comparative genomics of the white-rot fungi, Phanerochaete carnosa and P. chrysosporium, to elucidate the genetic basis of the distinct wood types they colonize.</title>
        <authorList>
            <person name="Suzuki H."/>
            <person name="MacDonald J."/>
            <person name="Syed K."/>
            <person name="Salamov A."/>
            <person name="Hori C."/>
            <person name="Aerts A."/>
            <person name="Henrissat B."/>
            <person name="Wiebenga A."/>
            <person name="vanKuyk P.A."/>
            <person name="Barry K."/>
            <person name="Lindquist E."/>
            <person name="LaButti K."/>
            <person name="Lapidus A."/>
            <person name="Lucas S."/>
            <person name="Coutinho P."/>
            <person name="Gong Y."/>
            <person name="Samejima M."/>
            <person name="Mahadevan R."/>
            <person name="Abou-Zaid M."/>
            <person name="de Vries R.P."/>
            <person name="Igarashi K."/>
            <person name="Yadav J.S."/>
            <person name="Grigoriev I.V."/>
            <person name="Master E.R."/>
        </authorList>
    </citation>
    <scope>NUCLEOTIDE SEQUENCE [LARGE SCALE GENOMIC DNA]</scope>
    <source>
        <strain evidence="7 8">HHB-10118-sp</strain>
    </source>
</reference>
<dbReference type="HOGENOM" id="CLU_742085_0_0_1"/>
<dbReference type="InParanoid" id="K5WDS5"/>
<dbReference type="Pfam" id="PF00569">
    <property type="entry name" value="ZZ"/>
    <property type="match status" value="1"/>
</dbReference>
<name>K5WDS5_PHACS</name>
<dbReference type="KEGG" id="pco:PHACADRAFT_194763"/>
<dbReference type="RefSeq" id="XP_007395020.1">
    <property type="nucleotide sequence ID" value="XM_007394958.1"/>
</dbReference>
<evidence type="ECO:0000313" key="8">
    <source>
        <dbReference type="Proteomes" id="UP000008370"/>
    </source>
</evidence>
<sequence length="373" mass="41069">MFHNPLHSFTPLESSTARLESEPDPSSEHDDIASQTKCGGCRRRIFRIRHQCLECPDFSLCQLCISSPQRRSEHGIRHRFFPVEYPWDVGTFEAVRATLNAPRCRGCGFKISLGWHKCLSCPDFALCSWCMSDPDLRLRHDLGHPFFPYAPHSGSGIAEHKARRQQFATYANLPAPPYSGLEGTSFGSDDDRSSDGAATEHKLLVQSRVFIELSGTSVCFSCDNIPWTHTTPLVAIPYYYFVVLQPTELSDLSRERARAAIWGSIQMAASGIVPTHNLFRSECSGPGEIYTLTPLTPSTVPLQCVHVGQGAIPDALADIPRGLLPIDDLLAKLNSVLGTSYTLDTPGVRDCLEYALGSLHDFGEVTGQDEGAS</sequence>
<feature type="domain" description="ZZ-type" evidence="6">
    <location>
        <begin position="33"/>
        <end position="88"/>
    </location>
</feature>
<dbReference type="EMBL" id="JH930471">
    <property type="protein sequence ID" value="EKM57199.1"/>
    <property type="molecule type" value="Genomic_DNA"/>
</dbReference>
<dbReference type="GO" id="GO:0008270">
    <property type="term" value="F:zinc ion binding"/>
    <property type="evidence" value="ECO:0007669"/>
    <property type="project" value="UniProtKB-KW"/>
</dbReference>
<dbReference type="AlphaFoldDB" id="K5WDS5"/>
<gene>
    <name evidence="7" type="ORF">PHACADRAFT_194763</name>
</gene>
<dbReference type="PROSITE" id="PS50135">
    <property type="entry name" value="ZF_ZZ_2"/>
    <property type="match status" value="1"/>
</dbReference>
<keyword evidence="8" id="KW-1185">Reference proteome</keyword>
<dbReference type="Gene3D" id="3.30.60.90">
    <property type="match status" value="2"/>
</dbReference>
<dbReference type="InterPro" id="IPR000433">
    <property type="entry name" value="Znf_ZZ"/>
</dbReference>
<dbReference type="STRING" id="650164.K5WDS5"/>
<dbReference type="Proteomes" id="UP000008370">
    <property type="component" value="Unassembled WGS sequence"/>
</dbReference>
<dbReference type="GeneID" id="18911026"/>
<protein>
    <recommendedName>
        <fullName evidence="6">ZZ-type domain-containing protein</fullName>
    </recommendedName>
</protein>
<dbReference type="SUPFAM" id="SSF57850">
    <property type="entry name" value="RING/U-box"/>
    <property type="match status" value="2"/>
</dbReference>
<dbReference type="InterPro" id="IPR043145">
    <property type="entry name" value="Znf_ZZ_sf"/>
</dbReference>
<dbReference type="OrthoDB" id="3350428at2759"/>
<accession>K5WDS5</accession>
<evidence type="ECO:0000256" key="3">
    <source>
        <dbReference type="ARBA" id="ARBA00022833"/>
    </source>
</evidence>
<evidence type="ECO:0000259" key="6">
    <source>
        <dbReference type="PROSITE" id="PS50135"/>
    </source>
</evidence>
<keyword evidence="3" id="KW-0862">Zinc</keyword>
<evidence type="ECO:0000313" key="7">
    <source>
        <dbReference type="EMBL" id="EKM57199.1"/>
    </source>
</evidence>
<evidence type="ECO:0000256" key="5">
    <source>
        <dbReference type="SAM" id="MobiDB-lite"/>
    </source>
</evidence>
<keyword evidence="2 4" id="KW-0863">Zinc-finger</keyword>
<proteinExistence type="predicted"/>